<sequence>MTTTKRTALSAFTQHADDCAALLDHLGEVIAKTREQFKADSTNWGYAGSMAEVRSNLIQILAFIGGLEEDAIEATLADLRKDA</sequence>
<reference evidence="1 2" key="1">
    <citation type="submission" date="2019-06" db="EMBL/GenBank/DDBJ databases">
        <title>Metagenome assembled Genome of Spiribacter salinus SL48-SHIP from the microbial mat of Salt Lake 48 (Novosibirsk region, Russia).</title>
        <authorList>
            <person name="Shipova A."/>
            <person name="Rozanov A.S."/>
            <person name="Bryanskaya A.V."/>
            <person name="Peltek S.E."/>
        </authorList>
    </citation>
    <scope>NUCLEOTIDE SEQUENCE [LARGE SCALE GENOMIC DNA]</scope>
    <source>
        <strain evidence="1">SL48-SHIP-2</strain>
    </source>
</reference>
<protein>
    <submittedName>
        <fullName evidence="1">Uncharacterized protein</fullName>
    </submittedName>
</protein>
<dbReference type="Proteomes" id="UP000315400">
    <property type="component" value="Unassembled WGS sequence"/>
</dbReference>
<comment type="caution">
    <text evidence="1">The sequence shown here is derived from an EMBL/GenBank/DDBJ whole genome shotgun (WGS) entry which is preliminary data.</text>
</comment>
<evidence type="ECO:0000313" key="1">
    <source>
        <dbReference type="EMBL" id="TQE98694.1"/>
    </source>
</evidence>
<organism evidence="1 2">
    <name type="scientific">Spiribacter salinus</name>
    <dbReference type="NCBI Taxonomy" id="1335746"/>
    <lineage>
        <taxon>Bacteria</taxon>
        <taxon>Pseudomonadati</taxon>
        <taxon>Pseudomonadota</taxon>
        <taxon>Gammaproteobacteria</taxon>
        <taxon>Chromatiales</taxon>
        <taxon>Ectothiorhodospiraceae</taxon>
        <taxon>Spiribacter</taxon>
    </lineage>
</organism>
<dbReference type="AlphaFoldDB" id="A0A540VPK0"/>
<name>A0A540VPK0_9GAMM</name>
<accession>A0A540VPK0</accession>
<gene>
    <name evidence="1" type="ORF">FKY71_12500</name>
</gene>
<evidence type="ECO:0000313" key="2">
    <source>
        <dbReference type="Proteomes" id="UP000315400"/>
    </source>
</evidence>
<proteinExistence type="predicted"/>
<dbReference type="EMBL" id="VIFK01000152">
    <property type="protein sequence ID" value="TQE98694.1"/>
    <property type="molecule type" value="Genomic_DNA"/>
</dbReference>